<dbReference type="InterPro" id="IPR050834">
    <property type="entry name" value="Glycosyltransf_2"/>
</dbReference>
<dbReference type="SUPFAM" id="SSF53448">
    <property type="entry name" value="Nucleotide-diphospho-sugar transferases"/>
    <property type="match status" value="1"/>
</dbReference>
<accession>A0A2R6BK34</accession>
<evidence type="ECO:0000313" key="3">
    <source>
        <dbReference type="Proteomes" id="UP000241120"/>
    </source>
</evidence>
<evidence type="ECO:0000259" key="1">
    <source>
        <dbReference type="Pfam" id="PF00535"/>
    </source>
</evidence>
<dbReference type="EMBL" id="NEXG01000048">
    <property type="protein sequence ID" value="PSN99017.1"/>
    <property type="molecule type" value="Genomic_DNA"/>
</dbReference>
<dbReference type="InterPro" id="IPR001173">
    <property type="entry name" value="Glyco_trans_2-like"/>
</dbReference>
<dbReference type="InterPro" id="IPR029044">
    <property type="entry name" value="Nucleotide-diphossugar_trans"/>
</dbReference>
<feature type="domain" description="Glycosyltransferase 2-like" evidence="1">
    <location>
        <begin position="12"/>
        <end position="123"/>
    </location>
</feature>
<organism evidence="2 3">
    <name type="scientific">Candidatus Marsarchaeota G2 archaeon ECH_B_1</name>
    <dbReference type="NCBI Taxonomy" id="1978159"/>
    <lineage>
        <taxon>Archaea</taxon>
        <taxon>Candidatus Marsarchaeota</taxon>
        <taxon>Candidatus Marsarchaeota group 2</taxon>
    </lineage>
</organism>
<dbReference type="Proteomes" id="UP000241120">
    <property type="component" value="Unassembled WGS sequence"/>
</dbReference>
<evidence type="ECO:0000313" key="2">
    <source>
        <dbReference type="EMBL" id="PSN99017.1"/>
    </source>
</evidence>
<dbReference type="PANTHER" id="PTHR43685">
    <property type="entry name" value="GLYCOSYLTRANSFERASE"/>
    <property type="match status" value="1"/>
</dbReference>
<gene>
    <name evidence="2" type="ORF">B9Q05_12200</name>
</gene>
<dbReference type="AlphaFoldDB" id="A0A2R6BK34"/>
<dbReference type="CDD" id="cd00761">
    <property type="entry name" value="Glyco_tranf_GTA_type"/>
    <property type="match status" value="1"/>
</dbReference>
<reference evidence="2 3" key="1">
    <citation type="submission" date="2017-04" db="EMBL/GenBank/DDBJ databases">
        <title>Novel microbial lineages endemic to geothermal iron-oxide mats fill important gaps in the evolutionary history of Archaea.</title>
        <authorList>
            <person name="Jay Z.J."/>
            <person name="Beam J.P."/>
            <person name="Dlakic M."/>
            <person name="Rusch D.B."/>
            <person name="Kozubal M.A."/>
            <person name="Inskeep W.P."/>
        </authorList>
    </citation>
    <scope>NUCLEOTIDE SEQUENCE [LARGE SCALE GENOMIC DNA]</scope>
    <source>
        <strain evidence="2">ECH_B_1</strain>
    </source>
</reference>
<protein>
    <recommendedName>
        <fullName evidence="1">Glycosyltransferase 2-like domain-containing protein</fullName>
    </recommendedName>
</protein>
<dbReference type="Pfam" id="PF00535">
    <property type="entry name" value="Glycos_transf_2"/>
    <property type="match status" value="1"/>
</dbReference>
<dbReference type="PANTHER" id="PTHR43685:SF2">
    <property type="entry name" value="GLYCOSYLTRANSFERASE 2-LIKE DOMAIN-CONTAINING PROTEIN"/>
    <property type="match status" value="1"/>
</dbReference>
<proteinExistence type="predicted"/>
<comment type="caution">
    <text evidence="2">The sequence shown here is derived from an EMBL/GenBank/DDBJ whole genome shotgun (WGS) entry which is preliminary data.</text>
</comment>
<sequence length="356" mass="40448">MHPVKTSVPTVSVAILTYNRTKELRDCLYSLLWQSVKPFEIIVVDNGSYEETEKFLRSISEEFVKAGVAVRHVPGRHPRLITAARNVGLELANSEYVLVCDDDVEFQTDYVERMLEKFEKYPHYTGLQGSTLPHAPRKPEVFRKRVMNAIQRCFFLSRSDGHFQKVLPSGFVTMGAPRPTPEPTDAQWLISNNMMLKKLKTSARFDEAIVGLGLDDVQFGYKLYLSGTAKLGIVGDAKIKDKHGSTRSSDHSRWAGLLLYNTYFFFRYVYTGKAFQIYAFVMSRLGLILVNGIVPLFSDSDPKPLLGTLKGLIYSWTKLKIYVQGTAEEVRTTTMRLLGYDRLQPKKPETPKAQVK</sequence>
<dbReference type="Gene3D" id="3.90.550.10">
    <property type="entry name" value="Spore Coat Polysaccharide Biosynthesis Protein SpsA, Chain A"/>
    <property type="match status" value="1"/>
</dbReference>
<name>A0A2R6BK34_9ARCH</name>